<dbReference type="RefSeq" id="WP_122626690.1">
    <property type="nucleotide sequence ID" value="NZ_UPPP01000058.1"/>
</dbReference>
<sequence>MKKIFSGLLLMVLGTFLCAGCGLADNPKPPAVPSKSKQVLKAMFVAGANDKAIVDIIRKITEKFNATNRYHVEVQVETYENEQYKTKLSALMASDAAPDIFFTWPGGFLKPFVEEGKVFAIGTLLNQDAAWKGRFNDGVFAPVTFNGRIYAIPHGQAIAVMFYNTRIFQEQGIEVPKTFTEFKEVCRKLREAGIVPIAASAKDAWIAGQFMLQMALGIGGMDLYDQVAAKTKPWNDPQLIEAGDRLAELVNLRAFPKGFLSMTADEGRNLFAQEKAAMYFMGSWDLNALSAASVPVAGNIGVFVVPPVDPAHSNVLIGDVDQCFAISSKCQNAEAAAAYIKMFSDPEIQERYAYDAQYLIATRTKLDTAKVTPLFWEISKLRQNAKQIAPWVDRRLGFGEGVEFNNAAQAIMAGENPAARMTALQQLLKDNAFR</sequence>
<dbReference type="InterPro" id="IPR050490">
    <property type="entry name" value="Bact_solute-bd_prot1"/>
</dbReference>
<dbReference type="Proteomes" id="UP000277811">
    <property type="component" value="Unassembled WGS sequence"/>
</dbReference>
<evidence type="ECO:0008006" key="6">
    <source>
        <dbReference type="Google" id="ProtNLM"/>
    </source>
</evidence>
<evidence type="ECO:0000313" key="4">
    <source>
        <dbReference type="EMBL" id="VBB05714.1"/>
    </source>
</evidence>
<accession>A0A498R2M5</accession>
<dbReference type="EMBL" id="UPPP01000058">
    <property type="protein sequence ID" value="VBB05714.1"/>
    <property type="molecule type" value="Genomic_DNA"/>
</dbReference>
<dbReference type="OrthoDB" id="9798191at2"/>
<evidence type="ECO:0000256" key="1">
    <source>
        <dbReference type="ARBA" id="ARBA00008520"/>
    </source>
</evidence>
<proteinExistence type="inferred from homology"/>
<keyword evidence="5" id="KW-1185">Reference proteome</keyword>
<dbReference type="PANTHER" id="PTHR43649">
    <property type="entry name" value="ARABINOSE-BINDING PROTEIN-RELATED"/>
    <property type="match status" value="1"/>
</dbReference>
<name>A0A498R2M5_9FIRM</name>
<dbReference type="PANTHER" id="PTHR43649:SF29">
    <property type="entry name" value="OSMOPROTECTIVE COMPOUNDS-BINDING PROTEIN GGTB"/>
    <property type="match status" value="1"/>
</dbReference>
<dbReference type="InterPro" id="IPR006059">
    <property type="entry name" value="SBP"/>
</dbReference>
<protein>
    <recommendedName>
        <fullName evidence="6">Bacterial extracellular solute-binding protein</fullName>
    </recommendedName>
</protein>
<organism evidence="4 5">
    <name type="scientific">Lucifera butyrica</name>
    <dbReference type="NCBI Taxonomy" id="1351585"/>
    <lineage>
        <taxon>Bacteria</taxon>
        <taxon>Bacillati</taxon>
        <taxon>Bacillota</taxon>
        <taxon>Negativicutes</taxon>
        <taxon>Veillonellales</taxon>
        <taxon>Veillonellaceae</taxon>
        <taxon>Lucifera</taxon>
    </lineage>
</organism>
<dbReference type="Pfam" id="PF01547">
    <property type="entry name" value="SBP_bac_1"/>
    <property type="match status" value="1"/>
</dbReference>
<keyword evidence="3" id="KW-0732">Signal</keyword>
<dbReference type="SUPFAM" id="SSF53850">
    <property type="entry name" value="Periplasmic binding protein-like II"/>
    <property type="match status" value="1"/>
</dbReference>
<feature type="chain" id="PRO_5019824332" description="Bacterial extracellular solute-binding protein" evidence="3">
    <location>
        <begin position="25"/>
        <end position="434"/>
    </location>
</feature>
<reference evidence="4 5" key="1">
    <citation type="submission" date="2018-06" db="EMBL/GenBank/DDBJ databases">
        <authorList>
            <person name="Strepis N."/>
        </authorList>
    </citation>
    <scope>NUCLEOTIDE SEQUENCE [LARGE SCALE GENOMIC DNA]</scope>
    <source>
        <strain evidence="4">LUCI</strain>
    </source>
</reference>
<dbReference type="AlphaFoldDB" id="A0A498R2M5"/>
<gene>
    <name evidence="4" type="ORF">LUCI_0925</name>
</gene>
<evidence type="ECO:0000256" key="2">
    <source>
        <dbReference type="ARBA" id="ARBA00022448"/>
    </source>
</evidence>
<dbReference type="Gene3D" id="3.40.190.10">
    <property type="entry name" value="Periplasmic binding protein-like II"/>
    <property type="match status" value="2"/>
</dbReference>
<feature type="signal peptide" evidence="3">
    <location>
        <begin position="1"/>
        <end position="24"/>
    </location>
</feature>
<evidence type="ECO:0000256" key="3">
    <source>
        <dbReference type="SAM" id="SignalP"/>
    </source>
</evidence>
<keyword evidence="2" id="KW-0813">Transport</keyword>
<evidence type="ECO:0000313" key="5">
    <source>
        <dbReference type="Proteomes" id="UP000277811"/>
    </source>
</evidence>
<comment type="similarity">
    <text evidence="1">Belongs to the bacterial solute-binding protein 1 family.</text>
</comment>